<evidence type="ECO:0000313" key="2">
    <source>
        <dbReference type="EMBL" id="KAL1892608.1"/>
    </source>
</evidence>
<feature type="region of interest" description="Disordered" evidence="1">
    <location>
        <begin position="507"/>
        <end position="598"/>
    </location>
</feature>
<protein>
    <submittedName>
        <fullName evidence="2">Uncharacterized protein</fullName>
    </submittedName>
</protein>
<evidence type="ECO:0000313" key="3">
    <source>
        <dbReference type="Proteomes" id="UP001583186"/>
    </source>
</evidence>
<gene>
    <name evidence="2" type="ORF">Sste5346_006893</name>
</gene>
<evidence type="ECO:0000256" key="1">
    <source>
        <dbReference type="SAM" id="MobiDB-lite"/>
    </source>
</evidence>
<dbReference type="Proteomes" id="UP001583186">
    <property type="component" value="Unassembled WGS sequence"/>
</dbReference>
<comment type="caution">
    <text evidence="2">The sequence shown here is derived from an EMBL/GenBank/DDBJ whole genome shotgun (WGS) entry which is preliminary data.</text>
</comment>
<name>A0ABR3YWH5_9PEZI</name>
<reference evidence="2 3" key="1">
    <citation type="journal article" date="2024" name="IMA Fungus">
        <title>IMA Genome - F19 : A genome assembly and annotation guide to empower mycologists, including annotated draft genome sequences of Ceratocystis pirilliformis, Diaporthe australafricana, Fusarium ophioides, Paecilomyces lecythidis, and Sporothrix stenoceras.</title>
        <authorList>
            <person name="Aylward J."/>
            <person name="Wilson A.M."/>
            <person name="Visagie C.M."/>
            <person name="Spraker J."/>
            <person name="Barnes I."/>
            <person name="Buitendag C."/>
            <person name="Ceriani C."/>
            <person name="Del Mar Angel L."/>
            <person name="du Plessis D."/>
            <person name="Fuchs T."/>
            <person name="Gasser K."/>
            <person name="Kramer D."/>
            <person name="Li W."/>
            <person name="Munsamy K."/>
            <person name="Piso A."/>
            <person name="Price J.L."/>
            <person name="Sonnekus B."/>
            <person name="Thomas C."/>
            <person name="van der Nest A."/>
            <person name="van Dijk A."/>
            <person name="van Heerden A."/>
            <person name="van Vuuren N."/>
            <person name="Yilmaz N."/>
            <person name="Duong T.A."/>
            <person name="van der Merwe N.A."/>
            <person name="Wingfield M.J."/>
            <person name="Wingfield B.D."/>
        </authorList>
    </citation>
    <scope>NUCLEOTIDE SEQUENCE [LARGE SCALE GENOMIC DNA]</scope>
    <source>
        <strain evidence="2 3">CMW 5346</strain>
    </source>
</reference>
<accession>A0ABR3YWH5</accession>
<sequence>MDSTDPADKIAELTRQLEAAREHARNEQRLREEEQRLREEEQRLREEEQRLREEEQRRREDAEETARLERQRRIDAERDAAAAAVAHQRELEENRSMQLNQPLQAYLADIHRINFVAVRLAPAVPSSMRTLSDSRKSKSTTDGRTNIFGKYYPLKMRPWPALFDDCQAAFRCIETALAAVRSFPSALAMQSQEDDLKQKIPTEFLESEAFRNEPYTHLFLDYALHMPAQRVMNAYLATIDGGPQKKLLIDNFTAGWHSQVASGNAAEGDGVGAGAASALLPVKTRPDCLVLCANVLPVELAEAETVVDDGEDDGRSELGQVYRVYRIAVGEHKALHRLRTAVVSRFLQGPIEEDFMLRLAKSTKTGSTAQDAAQNTAREAALGANLTGIPPGQVFFARALTQSFHYMIASGLEYGFMATGETLTLLKISRDDPTVLYYHTMLFPQYCRLMPDAGATNAASTPGTPLAVTTLCGLCLLAFESSAEIPRLRSINMSGLAPFPRLPPSLVEDPAQPLRASNSRRSLSRDGSRDRRRPRDDNDDNDDSDNDNGSDQPRRIPHQPQQSSSLKRQRSTNDAVDENVPGDYKRQRAGLPPINNPIPISRFDPSSFVPIRPYCTQACLRGLVEGTRLDLSCPNIILHNEAHLACTGSRRTAVHAITKNEFQSLLQQQLLGNVEQDCKCLSDDGFRGAIGYLFQITLTGYGYTFVAKGVENHFQKRLRHEERVYEQLAVHQGRLIPVCLGVVRLRLPYPMDNCGLVTHMLLMSYAGLPIHSRALCVRVVNVEAEAERTMQQLEADGLQELDVESNGNFTWCAETGRVMKIDFDQARIRQGTKNGANKASEPSAALKERRVIDDASYTMSDPVYDRPPASLIESLLLA</sequence>
<organism evidence="2 3">
    <name type="scientific">Sporothrix stenoceras</name>
    <dbReference type="NCBI Taxonomy" id="5173"/>
    <lineage>
        <taxon>Eukaryota</taxon>
        <taxon>Fungi</taxon>
        <taxon>Dikarya</taxon>
        <taxon>Ascomycota</taxon>
        <taxon>Pezizomycotina</taxon>
        <taxon>Sordariomycetes</taxon>
        <taxon>Sordariomycetidae</taxon>
        <taxon>Ophiostomatales</taxon>
        <taxon>Ophiostomataceae</taxon>
        <taxon>Sporothrix</taxon>
    </lineage>
</organism>
<proteinExistence type="predicted"/>
<dbReference type="EMBL" id="JAWCUI010000043">
    <property type="protein sequence ID" value="KAL1892608.1"/>
    <property type="molecule type" value="Genomic_DNA"/>
</dbReference>
<feature type="compositionally biased region" description="Basic and acidic residues" evidence="1">
    <location>
        <begin position="523"/>
        <end position="536"/>
    </location>
</feature>
<feature type="compositionally biased region" description="Acidic residues" evidence="1">
    <location>
        <begin position="537"/>
        <end position="548"/>
    </location>
</feature>
<feature type="region of interest" description="Disordered" evidence="1">
    <location>
        <begin position="19"/>
        <end position="73"/>
    </location>
</feature>
<keyword evidence="3" id="KW-1185">Reference proteome</keyword>